<feature type="domain" description="Nudix hydrolase" evidence="12">
    <location>
        <begin position="61"/>
        <end position="187"/>
    </location>
</feature>
<comment type="catalytic activity">
    <reaction evidence="9">
        <text>diphospho-myo-inositol polyphosphate + H2O = myo-inositol polyphosphate + phosphate.</text>
        <dbReference type="EC" id="3.6.1.52"/>
    </reaction>
</comment>
<evidence type="ECO:0000256" key="7">
    <source>
        <dbReference type="ARBA" id="ARBA00022801"/>
    </source>
</evidence>
<dbReference type="GO" id="GO:0005737">
    <property type="term" value="C:cytoplasm"/>
    <property type="evidence" value="ECO:0007669"/>
    <property type="project" value="UniProtKB-SubCell"/>
</dbReference>
<evidence type="ECO:0000256" key="2">
    <source>
        <dbReference type="ARBA" id="ARBA00004496"/>
    </source>
</evidence>
<keyword evidence="13" id="KW-1185">Reference proteome</keyword>
<evidence type="ECO:0000256" key="5">
    <source>
        <dbReference type="ARBA" id="ARBA00022490"/>
    </source>
</evidence>
<dbReference type="PRINTS" id="PR00502">
    <property type="entry name" value="NUDIXFAMILY"/>
</dbReference>
<dbReference type="GO" id="GO:1901911">
    <property type="term" value="P:adenosine 5'-(hexahydrogen pentaphosphate) catabolic process"/>
    <property type="evidence" value="ECO:0007669"/>
    <property type="project" value="TreeGrafter"/>
</dbReference>
<proteinExistence type="inferred from homology"/>
<feature type="compositionally biased region" description="Polar residues" evidence="11">
    <location>
        <begin position="28"/>
        <end position="40"/>
    </location>
</feature>
<dbReference type="InterPro" id="IPR000086">
    <property type="entry name" value="NUDIX_hydrolase_dom"/>
</dbReference>
<evidence type="ECO:0000256" key="3">
    <source>
        <dbReference type="ARBA" id="ARBA00008266"/>
    </source>
</evidence>
<dbReference type="GO" id="GO:0034432">
    <property type="term" value="F:bis(5'-adenosyl)-pentaphosphatase activity"/>
    <property type="evidence" value="ECO:0007669"/>
    <property type="project" value="TreeGrafter"/>
</dbReference>
<sequence>MVENQTNFPADGRESNADVRSDVHADNSLFSTRRCPQQSLAEGRWKESKKNGERIRDGDGYRMRAAGVCLREEGTDGIKVLLVSGGKDGKQWVVPGGGIERDEQPDQAATRELEEEAGVRAQTIEKIGIFQDDNRKHRTTVFLMRVQEELNVWEDGQRGRRREWMSLTVGIEVVKDSQRAILRAVMQQ</sequence>
<feature type="compositionally biased region" description="Basic and acidic residues" evidence="11">
    <location>
        <begin position="43"/>
        <end position="57"/>
    </location>
</feature>
<dbReference type="PANTHER" id="PTHR12629:SF0">
    <property type="entry name" value="DIPHOSPHOINOSITOL-POLYPHOSPHATE DIPHOSPHATASE"/>
    <property type="match status" value="1"/>
</dbReference>
<dbReference type="CDD" id="cd04666">
    <property type="entry name" value="NUDIX_DIPP2_like_Nudt4"/>
    <property type="match status" value="1"/>
</dbReference>
<reference evidence="14" key="1">
    <citation type="submission" date="2024-02" db="UniProtKB">
        <authorList>
            <consortium name="WormBaseParasite"/>
        </authorList>
    </citation>
    <scope>IDENTIFICATION</scope>
</reference>
<comment type="similarity">
    <text evidence="3">Belongs to the Nudix hydrolase family. DIPP subfamily.</text>
</comment>
<keyword evidence="5" id="KW-0963">Cytoplasm</keyword>
<dbReference type="PANTHER" id="PTHR12629">
    <property type="entry name" value="DIPHOSPHOINOSITOL POLYPHOSPHATE PHOSPHOHYDROLASE"/>
    <property type="match status" value="1"/>
</dbReference>
<dbReference type="PROSITE" id="PS51462">
    <property type="entry name" value="NUDIX"/>
    <property type="match status" value="1"/>
</dbReference>
<evidence type="ECO:0000256" key="1">
    <source>
        <dbReference type="ARBA" id="ARBA00001946"/>
    </source>
</evidence>
<dbReference type="GO" id="GO:0008486">
    <property type="term" value="F:diphosphoinositol-polyphosphate diphosphatase activity"/>
    <property type="evidence" value="ECO:0007669"/>
    <property type="project" value="UniProtKB-EC"/>
</dbReference>
<dbReference type="Proteomes" id="UP000887575">
    <property type="component" value="Unassembled WGS sequence"/>
</dbReference>
<dbReference type="InterPro" id="IPR020476">
    <property type="entry name" value="Nudix_hydrolase"/>
</dbReference>
<evidence type="ECO:0000256" key="8">
    <source>
        <dbReference type="ARBA" id="ARBA00022842"/>
    </source>
</evidence>
<evidence type="ECO:0000256" key="10">
    <source>
        <dbReference type="RuleBase" id="RU003476"/>
    </source>
</evidence>
<comment type="cofactor">
    <cofactor evidence="1">
        <name>Mg(2+)</name>
        <dbReference type="ChEBI" id="CHEBI:18420"/>
    </cofactor>
</comment>
<dbReference type="GO" id="GO:0034431">
    <property type="term" value="F:bis(5'-adenosyl)-hexaphosphatase activity"/>
    <property type="evidence" value="ECO:0007669"/>
    <property type="project" value="TreeGrafter"/>
</dbReference>
<dbReference type="EC" id="3.6.1.52" evidence="4"/>
<dbReference type="InterPro" id="IPR047198">
    <property type="entry name" value="DDP-like_NUDIX"/>
</dbReference>
<evidence type="ECO:0000313" key="14">
    <source>
        <dbReference type="WBParaSite" id="MBELARI_LOCUS20476"/>
    </source>
</evidence>
<organism evidence="13 14">
    <name type="scientific">Mesorhabditis belari</name>
    <dbReference type="NCBI Taxonomy" id="2138241"/>
    <lineage>
        <taxon>Eukaryota</taxon>
        <taxon>Metazoa</taxon>
        <taxon>Ecdysozoa</taxon>
        <taxon>Nematoda</taxon>
        <taxon>Chromadorea</taxon>
        <taxon>Rhabditida</taxon>
        <taxon>Rhabditina</taxon>
        <taxon>Rhabditomorpha</taxon>
        <taxon>Rhabditoidea</taxon>
        <taxon>Rhabditidae</taxon>
        <taxon>Mesorhabditinae</taxon>
        <taxon>Mesorhabditis</taxon>
    </lineage>
</organism>
<dbReference type="PROSITE" id="PS00893">
    <property type="entry name" value="NUDIX_BOX"/>
    <property type="match status" value="1"/>
</dbReference>
<dbReference type="Gene3D" id="3.90.79.10">
    <property type="entry name" value="Nucleoside Triphosphate Pyrophosphohydrolase"/>
    <property type="match status" value="1"/>
</dbReference>
<dbReference type="GO" id="GO:0071543">
    <property type="term" value="P:diphosphoinositol polyphosphate metabolic process"/>
    <property type="evidence" value="ECO:0007669"/>
    <property type="project" value="TreeGrafter"/>
</dbReference>
<dbReference type="InterPro" id="IPR015797">
    <property type="entry name" value="NUDIX_hydrolase-like_dom_sf"/>
</dbReference>
<dbReference type="GO" id="GO:0000298">
    <property type="term" value="F:endopolyphosphatase activity"/>
    <property type="evidence" value="ECO:0007669"/>
    <property type="project" value="TreeGrafter"/>
</dbReference>
<dbReference type="AlphaFoldDB" id="A0AAF3F1U5"/>
<feature type="compositionally biased region" description="Basic and acidic residues" evidence="11">
    <location>
        <begin position="11"/>
        <end position="25"/>
    </location>
</feature>
<dbReference type="SUPFAM" id="SSF55811">
    <property type="entry name" value="Nudix"/>
    <property type="match status" value="1"/>
</dbReference>
<dbReference type="GO" id="GO:0005634">
    <property type="term" value="C:nucleus"/>
    <property type="evidence" value="ECO:0007669"/>
    <property type="project" value="TreeGrafter"/>
</dbReference>
<evidence type="ECO:0000256" key="6">
    <source>
        <dbReference type="ARBA" id="ARBA00022723"/>
    </source>
</evidence>
<keyword evidence="7 10" id="KW-0378">Hydrolase</keyword>
<feature type="region of interest" description="Disordered" evidence="11">
    <location>
        <begin position="1"/>
        <end position="57"/>
    </location>
</feature>
<evidence type="ECO:0000313" key="13">
    <source>
        <dbReference type="Proteomes" id="UP000887575"/>
    </source>
</evidence>
<dbReference type="GO" id="GO:1901907">
    <property type="term" value="P:diadenosine pentaphosphate catabolic process"/>
    <property type="evidence" value="ECO:0007669"/>
    <property type="project" value="TreeGrafter"/>
</dbReference>
<evidence type="ECO:0000256" key="9">
    <source>
        <dbReference type="ARBA" id="ARBA00033994"/>
    </source>
</evidence>
<dbReference type="WBParaSite" id="MBELARI_LOCUS20476">
    <property type="protein sequence ID" value="MBELARI_LOCUS20476"/>
    <property type="gene ID" value="MBELARI_LOCUS20476"/>
</dbReference>
<evidence type="ECO:0000256" key="4">
    <source>
        <dbReference type="ARBA" id="ARBA00012527"/>
    </source>
</evidence>
<evidence type="ECO:0000259" key="12">
    <source>
        <dbReference type="PROSITE" id="PS51462"/>
    </source>
</evidence>
<evidence type="ECO:0000256" key="11">
    <source>
        <dbReference type="SAM" id="MobiDB-lite"/>
    </source>
</evidence>
<keyword evidence="6" id="KW-0479">Metal-binding</keyword>
<name>A0AAF3F1U5_9BILA</name>
<comment type="subcellular location">
    <subcellularLocation>
        <location evidence="2">Cytoplasm</location>
    </subcellularLocation>
</comment>
<keyword evidence="8" id="KW-0460">Magnesium</keyword>
<accession>A0AAF3F1U5</accession>
<dbReference type="FunFam" id="3.90.79.10:FF:000002">
    <property type="entry name" value="diphosphoinositol polyphosphate phosphohydrolase 1"/>
    <property type="match status" value="1"/>
</dbReference>
<dbReference type="InterPro" id="IPR020084">
    <property type="entry name" value="NUDIX_hydrolase_CS"/>
</dbReference>
<protein>
    <recommendedName>
        <fullName evidence="4">diphosphoinositol-polyphosphate diphosphatase</fullName>
        <ecNumber evidence="4">3.6.1.52</ecNumber>
    </recommendedName>
</protein>
<dbReference type="Pfam" id="PF00293">
    <property type="entry name" value="NUDIX"/>
    <property type="match status" value="1"/>
</dbReference>
<dbReference type="GO" id="GO:1901909">
    <property type="term" value="P:diadenosine hexaphosphate catabolic process"/>
    <property type="evidence" value="ECO:0007669"/>
    <property type="project" value="TreeGrafter"/>
</dbReference>
<dbReference type="GO" id="GO:0046872">
    <property type="term" value="F:metal ion binding"/>
    <property type="evidence" value="ECO:0007669"/>
    <property type="project" value="UniProtKB-KW"/>
</dbReference>